<evidence type="ECO:0000256" key="1">
    <source>
        <dbReference type="SAM" id="MobiDB-lite"/>
    </source>
</evidence>
<comment type="caution">
    <text evidence="2">The sequence shown here is derived from an EMBL/GenBank/DDBJ whole genome shotgun (WGS) entry which is preliminary data.</text>
</comment>
<evidence type="ECO:0000313" key="2">
    <source>
        <dbReference type="EMBL" id="KAJ1207578.1"/>
    </source>
</evidence>
<gene>
    <name evidence="2" type="ORF">NDU88_002969</name>
</gene>
<feature type="compositionally biased region" description="Low complexity" evidence="1">
    <location>
        <begin position="70"/>
        <end position="80"/>
    </location>
</feature>
<feature type="region of interest" description="Disordered" evidence="1">
    <location>
        <begin position="60"/>
        <end position="130"/>
    </location>
</feature>
<feature type="compositionally biased region" description="Basic and acidic residues" evidence="1">
    <location>
        <begin position="82"/>
        <end position="103"/>
    </location>
</feature>
<keyword evidence="3" id="KW-1185">Reference proteome</keyword>
<dbReference type="EMBL" id="JANPWB010000002">
    <property type="protein sequence ID" value="KAJ1207578.1"/>
    <property type="molecule type" value="Genomic_DNA"/>
</dbReference>
<evidence type="ECO:0000313" key="3">
    <source>
        <dbReference type="Proteomes" id="UP001066276"/>
    </source>
</evidence>
<accession>A0AAV7W4N9</accession>
<reference evidence="2" key="1">
    <citation type="journal article" date="2022" name="bioRxiv">
        <title>Sequencing and chromosome-scale assembly of the giantPleurodeles waltlgenome.</title>
        <authorList>
            <person name="Brown T."/>
            <person name="Elewa A."/>
            <person name="Iarovenko S."/>
            <person name="Subramanian E."/>
            <person name="Araus A.J."/>
            <person name="Petzold A."/>
            <person name="Susuki M."/>
            <person name="Suzuki K.-i.T."/>
            <person name="Hayashi T."/>
            <person name="Toyoda A."/>
            <person name="Oliveira C."/>
            <person name="Osipova E."/>
            <person name="Leigh N.D."/>
            <person name="Simon A."/>
            <person name="Yun M.H."/>
        </authorList>
    </citation>
    <scope>NUCLEOTIDE SEQUENCE</scope>
    <source>
        <strain evidence="2">20211129_DDA</strain>
        <tissue evidence="2">Liver</tissue>
    </source>
</reference>
<dbReference type="AlphaFoldDB" id="A0AAV7W4N9"/>
<protein>
    <submittedName>
        <fullName evidence="2">Uncharacterized protein</fullName>
    </submittedName>
</protein>
<dbReference type="Proteomes" id="UP001066276">
    <property type="component" value="Chromosome 1_2"/>
</dbReference>
<name>A0AAV7W4N9_PLEWA</name>
<proteinExistence type="predicted"/>
<organism evidence="2 3">
    <name type="scientific">Pleurodeles waltl</name>
    <name type="common">Iberian ribbed newt</name>
    <dbReference type="NCBI Taxonomy" id="8319"/>
    <lineage>
        <taxon>Eukaryota</taxon>
        <taxon>Metazoa</taxon>
        <taxon>Chordata</taxon>
        <taxon>Craniata</taxon>
        <taxon>Vertebrata</taxon>
        <taxon>Euteleostomi</taxon>
        <taxon>Amphibia</taxon>
        <taxon>Batrachia</taxon>
        <taxon>Caudata</taxon>
        <taxon>Salamandroidea</taxon>
        <taxon>Salamandridae</taxon>
        <taxon>Pleurodelinae</taxon>
        <taxon>Pleurodeles</taxon>
    </lineage>
</organism>
<sequence>MGRRPSVSVRYRPIFETPIHCTRGRVSGPLLGHVGRPAPGGVWHYCLAWSGIGLEASCWAPEQRTQQSEPALSGGPSRAGGRPRETEDRGSPGDRRWTGRDSAGRSGRTNGVTAWWGTAADQRVEESVSL</sequence>